<organism evidence="8 9">
    <name type="scientific">Coleophoma crateriformis</name>
    <dbReference type="NCBI Taxonomy" id="565419"/>
    <lineage>
        <taxon>Eukaryota</taxon>
        <taxon>Fungi</taxon>
        <taxon>Dikarya</taxon>
        <taxon>Ascomycota</taxon>
        <taxon>Pezizomycotina</taxon>
        <taxon>Leotiomycetes</taxon>
        <taxon>Helotiales</taxon>
        <taxon>Dermateaceae</taxon>
        <taxon>Coleophoma</taxon>
    </lineage>
</organism>
<dbReference type="Proteomes" id="UP000256328">
    <property type="component" value="Unassembled WGS sequence"/>
</dbReference>
<evidence type="ECO:0000256" key="4">
    <source>
        <dbReference type="ARBA" id="ARBA00023136"/>
    </source>
</evidence>
<dbReference type="AlphaFoldDB" id="A0A3D8Q5U4"/>
<evidence type="ECO:0000256" key="3">
    <source>
        <dbReference type="ARBA" id="ARBA00022989"/>
    </source>
</evidence>
<keyword evidence="4 6" id="KW-0472">Membrane</keyword>
<feature type="domain" description="Rhodopsin" evidence="7">
    <location>
        <begin position="27"/>
        <end position="153"/>
    </location>
</feature>
<keyword evidence="9" id="KW-1185">Reference proteome</keyword>
<proteinExistence type="inferred from homology"/>
<comment type="subcellular location">
    <subcellularLocation>
        <location evidence="1">Membrane</location>
        <topology evidence="1">Multi-pass membrane protein</topology>
    </subcellularLocation>
</comment>
<evidence type="ECO:0000256" key="2">
    <source>
        <dbReference type="ARBA" id="ARBA00022692"/>
    </source>
</evidence>
<dbReference type="OrthoDB" id="444631at2759"/>
<reference evidence="8 9" key="1">
    <citation type="journal article" date="2018" name="IMA Fungus">
        <title>IMA Genome-F 9: Draft genome sequence of Annulohypoxylon stygium, Aspergillus mulundensis, Berkeleyomyces basicola (syn. Thielaviopsis basicola), Ceratocystis smalleyi, two Cercospora beticola strains, Coleophoma cylindrospora, Fusarium fracticaudum, Phialophora cf. hyalina, and Morchella septimelata.</title>
        <authorList>
            <person name="Wingfield B.D."/>
            <person name="Bills G.F."/>
            <person name="Dong Y."/>
            <person name="Huang W."/>
            <person name="Nel W.J."/>
            <person name="Swalarsk-Parry B.S."/>
            <person name="Vaghefi N."/>
            <person name="Wilken P.M."/>
            <person name="An Z."/>
            <person name="de Beer Z.W."/>
            <person name="De Vos L."/>
            <person name="Chen L."/>
            <person name="Duong T.A."/>
            <person name="Gao Y."/>
            <person name="Hammerbacher A."/>
            <person name="Kikkert J.R."/>
            <person name="Li Y."/>
            <person name="Li H."/>
            <person name="Li K."/>
            <person name="Li Q."/>
            <person name="Liu X."/>
            <person name="Ma X."/>
            <person name="Naidoo K."/>
            <person name="Pethybridge S.J."/>
            <person name="Sun J."/>
            <person name="Steenkamp E.T."/>
            <person name="van der Nest M.A."/>
            <person name="van Wyk S."/>
            <person name="Wingfield M.J."/>
            <person name="Xiong C."/>
            <person name="Yue Q."/>
            <person name="Zhang X."/>
        </authorList>
    </citation>
    <scope>NUCLEOTIDE SEQUENCE [LARGE SCALE GENOMIC DNA]</scope>
    <source>
        <strain evidence="8 9">BP5796</strain>
    </source>
</reference>
<gene>
    <name evidence="8" type="ORF">BP5796_12641</name>
</gene>
<feature type="transmembrane region" description="Helical" evidence="6">
    <location>
        <begin position="12"/>
        <end position="32"/>
    </location>
</feature>
<dbReference type="PANTHER" id="PTHR33048:SF92">
    <property type="entry name" value="INTEGRAL MEMBRANE PROTEIN"/>
    <property type="match status" value="1"/>
</dbReference>
<accession>A0A3D8Q5U4</accession>
<name>A0A3D8Q5U4_9HELO</name>
<dbReference type="EMBL" id="PDLN01000023">
    <property type="protein sequence ID" value="RDW57191.1"/>
    <property type="molecule type" value="Genomic_DNA"/>
</dbReference>
<evidence type="ECO:0000313" key="8">
    <source>
        <dbReference type="EMBL" id="RDW57191.1"/>
    </source>
</evidence>
<evidence type="ECO:0000259" key="7">
    <source>
        <dbReference type="Pfam" id="PF20684"/>
    </source>
</evidence>
<feature type="transmembrane region" description="Helical" evidence="6">
    <location>
        <begin position="124"/>
        <end position="145"/>
    </location>
</feature>
<evidence type="ECO:0000256" key="5">
    <source>
        <dbReference type="ARBA" id="ARBA00038359"/>
    </source>
</evidence>
<dbReference type="InterPro" id="IPR049326">
    <property type="entry name" value="Rhodopsin_dom_fungi"/>
</dbReference>
<feature type="transmembrane region" description="Helical" evidence="6">
    <location>
        <begin position="44"/>
        <end position="66"/>
    </location>
</feature>
<evidence type="ECO:0000256" key="6">
    <source>
        <dbReference type="SAM" id="Phobius"/>
    </source>
</evidence>
<dbReference type="InterPro" id="IPR052337">
    <property type="entry name" value="SAT4-like"/>
</dbReference>
<keyword evidence="2 6" id="KW-0812">Transmembrane</keyword>
<dbReference type="GO" id="GO:0016020">
    <property type="term" value="C:membrane"/>
    <property type="evidence" value="ECO:0007669"/>
    <property type="project" value="UniProtKB-SubCell"/>
</dbReference>
<evidence type="ECO:0000256" key="1">
    <source>
        <dbReference type="ARBA" id="ARBA00004141"/>
    </source>
</evidence>
<dbReference type="PANTHER" id="PTHR33048">
    <property type="entry name" value="PTH11-LIKE INTEGRAL MEMBRANE PROTEIN (AFU_ORTHOLOGUE AFUA_5G11245)"/>
    <property type="match status" value="1"/>
</dbReference>
<keyword evidence="3 6" id="KW-1133">Transmembrane helix</keyword>
<comment type="similarity">
    <text evidence="5">Belongs to the SAT4 family.</text>
</comment>
<feature type="transmembrane region" description="Helical" evidence="6">
    <location>
        <begin position="98"/>
        <end position="117"/>
    </location>
</feature>
<dbReference type="Pfam" id="PF20684">
    <property type="entry name" value="Fung_rhodopsin"/>
    <property type="match status" value="1"/>
</dbReference>
<comment type="caution">
    <text evidence="8">The sequence shown here is derived from an EMBL/GenBank/DDBJ whole genome shotgun (WGS) entry which is preliminary data.</text>
</comment>
<sequence>MSPFSGESAIALEWAFVALSASFLLMRIYAALLKITQEYRVADAFCYAGYACSLAIAICDTMLYSYGAVSPLPYSEIVPTETTIKICFAATNFYNTGLFFPKASILAFYFDFIPITYPRLRQALLVVAIYVACAGATTFLSGFVWCPQISDSW</sequence>
<protein>
    <recommendedName>
        <fullName evidence="7">Rhodopsin domain-containing protein</fullName>
    </recommendedName>
</protein>
<evidence type="ECO:0000313" key="9">
    <source>
        <dbReference type="Proteomes" id="UP000256328"/>
    </source>
</evidence>